<organism evidence="3 4">
    <name type="scientific">Coccomyxa viridis</name>
    <dbReference type="NCBI Taxonomy" id="1274662"/>
    <lineage>
        <taxon>Eukaryota</taxon>
        <taxon>Viridiplantae</taxon>
        <taxon>Chlorophyta</taxon>
        <taxon>core chlorophytes</taxon>
        <taxon>Trebouxiophyceae</taxon>
        <taxon>Trebouxiophyceae incertae sedis</taxon>
        <taxon>Coccomyxaceae</taxon>
        <taxon>Coccomyxa</taxon>
    </lineage>
</organism>
<reference evidence="3 4" key="1">
    <citation type="submission" date="2024-06" db="EMBL/GenBank/DDBJ databases">
        <authorList>
            <person name="Kraege A."/>
            <person name="Thomma B."/>
        </authorList>
    </citation>
    <scope>NUCLEOTIDE SEQUENCE [LARGE SCALE GENOMIC DNA]</scope>
</reference>
<dbReference type="PROSITE" id="PS51352">
    <property type="entry name" value="THIOREDOXIN_2"/>
    <property type="match status" value="1"/>
</dbReference>
<protein>
    <submittedName>
        <fullName evidence="3">G7257 protein</fullName>
    </submittedName>
</protein>
<accession>A0ABP1FXE2</accession>
<dbReference type="CDD" id="cd02947">
    <property type="entry name" value="TRX_family"/>
    <property type="match status" value="1"/>
</dbReference>
<evidence type="ECO:0000259" key="2">
    <source>
        <dbReference type="PROSITE" id="PS51352"/>
    </source>
</evidence>
<dbReference type="Proteomes" id="UP001497392">
    <property type="component" value="Unassembled WGS sequence"/>
</dbReference>
<name>A0ABP1FXE2_9CHLO</name>
<keyword evidence="1" id="KW-1015">Disulfide bond</keyword>
<evidence type="ECO:0000313" key="4">
    <source>
        <dbReference type="Proteomes" id="UP001497392"/>
    </source>
</evidence>
<keyword evidence="4" id="KW-1185">Reference proteome</keyword>
<dbReference type="Pfam" id="PF00085">
    <property type="entry name" value="Thioredoxin"/>
    <property type="match status" value="1"/>
</dbReference>
<comment type="caution">
    <text evidence="3">The sequence shown here is derived from an EMBL/GenBank/DDBJ whole genome shotgun (WGS) entry which is preliminary data.</text>
</comment>
<dbReference type="InterPro" id="IPR036249">
    <property type="entry name" value="Thioredoxin-like_sf"/>
</dbReference>
<evidence type="ECO:0000256" key="1">
    <source>
        <dbReference type="ARBA" id="ARBA00023157"/>
    </source>
</evidence>
<gene>
    <name evidence="3" type="primary">g7257</name>
    <name evidence="3" type="ORF">VP750_LOCUS6214</name>
</gene>
<dbReference type="PANTHER" id="PTHR46115">
    <property type="entry name" value="THIOREDOXIN-LIKE PROTEIN 1"/>
    <property type="match status" value="1"/>
</dbReference>
<dbReference type="Gene3D" id="3.40.30.10">
    <property type="entry name" value="Glutaredoxin"/>
    <property type="match status" value="1"/>
</dbReference>
<feature type="domain" description="Thioredoxin" evidence="2">
    <location>
        <begin position="88"/>
        <end position="207"/>
    </location>
</feature>
<dbReference type="EMBL" id="CAXHTA020000011">
    <property type="protein sequence ID" value="CAL5224555.1"/>
    <property type="molecule type" value="Genomic_DNA"/>
</dbReference>
<evidence type="ECO:0000313" key="3">
    <source>
        <dbReference type="EMBL" id="CAL5224555.1"/>
    </source>
</evidence>
<dbReference type="InterPro" id="IPR013766">
    <property type="entry name" value="Thioredoxin_domain"/>
</dbReference>
<proteinExistence type="predicted"/>
<dbReference type="SUPFAM" id="SSF52833">
    <property type="entry name" value="Thioredoxin-like"/>
    <property type="match status" value="1"/>
</dbReference>
<sequence length="213" mass="23521">MAHMTAPSGHCLRYAPTEGRLQLPHQLTSLRSPLLVQRPAIRRQHKSARVSAVAVPLPPAQPENPARRLRRSSSEQLGKAVRLLRSLSSKFASAPEATVQQVSPAQLKGELLRADSNIVVLMCKAQSCRPCKMFARKYQRIAADYASKGAIFLEILGDETSESRKLMIEMAIKVTPTFCIFHDKEIIRRVTGISEDNLKAAIAEELSNVESAP</sequence>